<evidence type="ECO:0000313" key="3">
    <source>
        <dbReference type="Proteomes" id="UP001184861"/>
    </source>
</evidence>
<dbReference type="AlphaFoldDB" id="A0AAE4C393"/>
<dbReference type="Pfam" id="PF11396">
    <property type="entry name" value="PepSY_like"/>
    <property type="match status" value="1"/>
</dbReference>
<feature type="domain" description="Putative beta-lactamase-inhibitor-like PepSY-like" evidence="1">
    <location>
        <begin position="65"/>
        <end position="145"/>
    </location>
</feature>
<dbReference type="EMBL" id="JAVDQY010000002">
    <property type="protein sequence ID" value="MDR6526354.1"/>
    <property type="molecule type" value="Genomic_DNA"/>
</dbReference>
<comment type="caution">
    <text evidence="2">The sequence shown here is derived from an EMBL/GenBank/DDBJ whole genome shotgun (WGS) entry which is preliminary data.</text>
</comment>
<dbReference type="Gene3D" id="3.40.1420.30">
    <property type="match status" value="1"/>
</dbReference>
<name>A0AAE4C393_9FLAO</name>
<dbReference type="Proteomes" id="UP001184861">
    <property type="component" value="Unassembled WGS sequence"/>
</dbReference>
<protein>
    <recommendedName>
        <fullName evidence="1">Putative beta-lactamase-inhibitor-like PepSY-like domain-containing protein</fullName>
    </recommendedName>
</protein>
<proteinExistence type="predicted"/>
<dbReference type="SUPFAM" id="SSF160574">
    <property type="entry name" value="BT0923-like"/>
    <property type="match status" value="1"/>
</dbReference>
<gene>
    <name evidence="2" type="ORF">J2787_001734</name>
</gene>
<organism evidence="2 3">
    <name type="scientific">Chryseobacterium rhizosphaerae</name>
    <dbReference type="NCBI Taxonomy" id="395937"/>
    <lineage>
        <taxon>Bacteria</taxon>
        <taxon>Pseudomonadati</taxon>
        <taxon>Bacteroidota</taxon>
        <taxon>Flavobacteriia</taxon>
        <taxon>Flavobacteriales</taxon>
        <taxon>Weeksellaceae</taxon>
        <taxon>Chryseobacterium group</taxon>
        <taxon>Chryseobacterium</taxon>
    </lineage>
</organism>
<accession>A0AAE4C393</accession>
<reference evidence="2" key="1">
    <citation type="submission" date="2023-07" db="EMBL/GenBank/DDBJ databases">
        <title>Sorghum-associated microbial communities from plants grown in Nebraska, USA.</title>
        <authorList>
            <person name="Schachtman D."/>
        </authorList>
    </citation>
    <scope>NUCLEOTIDE SEQUENCE</scope>
    <source>
        <strain evidence="2">DS2360</strain>
    </source>
</reference>
<sequence>MKNVKKITGVFIFIFMLAGGFISAQDRAIQINQLPKTAKTFLAVHFKGIPVSSAIEDREIYGVDEYKVYLSNGMKMEFDSNGNWKEVDGKHQKLPYGFIPLSIRNYATRNFPNTSIIKVEKKRWSYKAELSNGLELEFDKNGNFKRIDD</sequence>
<evidence type="ECO:0000313" key="2">
    <source>
        <dbReference type="EMBL" id="MDR6526354.1"/>
    </source>
</evidence>
<evidence type="ECO:0000259" key="1">
    <source>
        <dbReference type="Pfam" id="PF11396"/>
    </source>
</evidence>
<dbReference type="RefSeq" id="WP_047492379.1">
    <property type="nucleotide sequence ID" value="NZ_JAVDQY010000002.1"/>
</dbReference>
<dbReference type="InterPro" id="IPR021533">
    <property type="entry name" value="PepSY-like"/>
</dbReference>